<feature type="transmembrane region" description="Helical" evidence="1">
    <location>
        <begin position="21"/>
        <end position="43"/>
    </location>
</feature>
<dbReference type="Proteomes" id="UP001054837">
    <property type="component" value="Unassembled WGS sequence"/>
</dbReference>
<keyword evidence="1" id="KW-0472">Membrane</keyword>
<evidence type="ECO:0000313" key="3">
    <source>
        <dbReference type="Proteomes" id="UP001054837"/>
    </source>
</evidence>
<comment type="caution">
    <text evidence="2">The sequence shown here is derived from an EMBL/GenBank/DDBJ whole genome shotgun (WGS) entry which is preliminary data.</text>
</comment>
<keyword evidence="3" id="KW-1185">Reference proteome</keyword>
<dbReference type="AlphaFoldDB" id="A0AAV4MSL1"/>
<keyword evidence="1" id="KW-0812">Transmembrane</keyword>
<proteinExistence type="predicted"/>
<organism evidence="2 3">
    <name type="scientific">Caerostris darwini</name>
    <dbReference type="NCBI Taxonomy" id="1538125"/>
    <lineage>
        <taxon>Eukaryota</taxon>
        <taxon>Metazoa</taxon>
        <taxon>Ecdysozoa</taxon>
        <taxon>Arthropoda</taxon>
        <taxon>Chelicerata</taxon>
        <taxon>Arachnida</taxon>
        <taxon>Araneae</taxon>
        <taxon>Araneomorphae</taxon>
        <taxon>Entelegynae</taxon>
        <taxon>Araneoidea</taxon>
        <taxon>Araneidae</taxon>
        <taxon>Caerostris</taxon>
    </lineage>
</organism>
<evidence type="ECO:0000256" key="1">
    <source>
        <dbReference type="SAM" id="Phobius"/>
    </source>
</evidence>
<dbReference type="EMBL" id="BPLQ01000822">
    <property type="protein sequence ID" value="GIX75373.1"/>
    <property type="molecule type" value="Genomic_DNA"/>
</dbReference>
<gene>
    <name evidence="2" type="ORF">CDAR_611791</name>
</gene>
<reference evidence="2 3" key="1">
    <citation type="submission" date="2021-06" db="EMBL/GenBank/DDBJ databases">
        <title>Caerostris darwini draft genome.</title>
        <authorList>
            <person name="Kono N."/>
            <person name="Arakawa K."/>
        </authorList>
    </citation>
    <scope>NUCLEOTIDE SEQUENCE [LARGE SCALE GENOMIC DNA]</scope>
</reference>
<keyword evidence="1" id="KW-1133">Transmembrane helix</keyword>
<evidence type="ECO:0000313" key="2">
    <source>
        <dbReference type="EMBL" id="GIX75373.1"/>
    </source>
</evidence>
<protein>
    <submittedName>
        <fullName evidence="2">Uncharacterized protein</fullName>
    </submittedName>
</protein>
<accession>A0AAV4MSL1</accession>
<sequence length="106" mass="12362">MNISVCYIFAPSSPPLSPKKAHIVSIPGLTLVWKTFVLTLLVFRMNSLSLEPQMYYYLWESIWTEGLRFPYENQQKGLRTEPLDSSHWSFSFVIFVGFRSRILQAI</sequence>
<name>A0AAV4MSL1_9ARAC</name>